<dbReference type="SUPFAM" id="SSF103481">
    <property type="entry name" value="Multidrug resistance efflux transporter EmrE"/>
    <property type="match status" value="1"/>
</dbReference>
<evidence type="ECO:0000259" key="2">
    <source>
        <dbReference type="Pfam" id="PF00892"/>
    </source>
</evidence>
<proteinExistence type="predicted"/>
<keyword evidence="1" id="KW-0472">Membrane</keyword>
<accession>A0A7C1WID2</accession>
<evidence type="ECO:0000256" key="1">
    <source>
        <dbReference type="SAM" id="Phobius"/>
    </source>
</evidence>
<protein>
    <submittedName>
        <fullName evidence="4">EamA family transporter</fullName>
    </submittedName>
</protein>
<organism evidence="4">
    <name type="scientific">candidate division WOR-3 bacterium</name>
    <dbReference type="NCBI Taxonomy" id="2052148"/>
    <lineage>
        <taxon>Bacteria</taxon>
        <taxon>Bacteria division WOR-3</taxon>
    </lineage>
</organism>
<reference evidence="4" key="1">
    <citation type="journal article" date="2020" name="mSystems">
        <title>Genome- and Community-Level Interaction Insights into Carbon Utilization and Element Cycling Functions of Hydrothermarchaeota in Hydrothermal Sediment.</title>
        <authorList>
            <person name="Zhou Z."/>
            <person name="Liu Y."/>
            <person name="Xu W."/>
            <person name="Pan J."/>
            <person name="Luo Z.H."/>
            <person name="Li M."/>
        </authorList>
    </citation>
    <scope>NUCLEOTIDE SEQUENCE [LARGE SCALE GENOMIC DNA]</scope>
    <source>
        <strain evidence="4">SpSt-236</strain>
        <strain evidence="3">SpSt-265</strain>
    </source>
</reference>
<dbReference type="Pfam" id="PF00892">
    <property type="entry name" value="EamA"/>
    <property type="match status" value="1"/>
</dbReference>
<feature type="transmembrane region" description="Helical" evidence="1">
    <location>
        <begin position="6"/>
        <end position="25"/>
    </location>
</feature>
<name>A0A7C1WID2_UNCW3</name>
<evidence type="ECO:0000313" key="3">
    <source>
        <dbReference type="EMBL" id="HEA86688.1"/>
    </source>
</evidence>
<keyword evidence="1" id="KW-1133">Transmembrane helix</keyword>
<dbReference type="InterPro" id="IPR037185">
    <property type="entry name" value="EmrE-like"/>
</dbReference>
<dbReference type="EMBL" id="DSKA01000194">
    <property type="protein sequence ID" value="HEE18431.1"/>
    <property type="molecule type" value="Genomic_DNA"/>
</dbReference>
<keyword evidence="1" id="KW-0812">Transmembrane</keyword>
<gene>
    <name evidence="4" type="ORF">ENP62_02630</name>
    <name evidence="3" type="ORF">ENP94_01595</name>
</gene>
<dbReference type="InterPro" id="IPR000620">
    <property type="entry name" value="EamA_dom"/>
</dbReference>
<feature type="transmembrane region" description="Helical" evidence="1">
    <location>
        <begin position="63"/>
        <end position="82"/>
    </location>
</feature>
<dbReference type="Gene3D" id="1.10.3730.20">
    <property type="match status" value="1"/>
</dbReference>
<dbReference type="EMBL" id="DSLG01000002">
    <property type="protein sequence ID" value="HEA86688.1"/>
    <property type="molecule type" value="Genomic_DNA"/>
</dbReference>
<feature type="transmembrane region" description="Helical" evidence="1">
    <location>
        <begin position="32"/>
        <end position="51"/>
    </location>
</feature>
<feature type="transmembrane region" description="Helical" evidence="1">
    <location>
        <begin position="115"/>
        <end position="132"/>
    </location>
</feature>
<comment type="caution">
    <text evidence="4">The sequence shown here is derived from an EMBL/GenBank/DDBJ whole genome shotgun (WGS) entry which is preliminary data.</text>
</comment>
<dbReference type="AlphaFoldDB" id="A0A7C1WID2"/>
<evidence type="ECO:0000313" key="4">
    <source>
        <dbReference type="EMBL" id="HEE18431.1"/>
    </source>
</evidence>
<dbReference type="GO" id="GO:0016020">
    <property type="term" value="C:membrane"/>
    <property type="evidence" value="ECO:0007669"/>
    <property type="project" value="InterPro"/>
</dbReference>
<sequence length="133" mass="14341">MDYRLLSFLTLLLWGIWGFMTKILTRDIAAETVAFWSTLASVIPILLYALAAGTMQWVRAAPLAVLSGLAAGIATVCFYMALKSGPASVVLPLTGMYIIIPAVLGYILLKEPVTVRHIVGLGFAVLAVIFLSR</sequence>
<feature type="transmembrane region" description="Helical" evidence="1">
    <location>
        <begin position="89"/>
        <end position="109"/>
    </location>
</feature>
<feature type="domain" description="EamA" evidence="2">
    <location>
        <begin position="5"/>
        <end position="132"/>
    </location>
</feature>